<dbReference type="Pfam" id="PF01292">
    <property type="entry name" value="Ni_hydr_CYTB"/>
    <property type="match status" value="1"/>
</dbReference>
<dbReference type="Proteomes" id="UP000076131">
    <property type="component" value="Unassembled WGS sequence"/>
</dbReference>
<dbReference type="PROSITE" id="PS51257">
    <property type="entry name" value="PROKAR_LIPOPROTEIN"/>
    <property type="match status" value="1"/>
</dbReference>
<evidence type="ECO:0000313" key="16">
    <source>
        <dbReference type="Proteomes" id="UP000076131"/>
    </source>
</evidence>
<feature type="transmembrane region" description="Helical" evidence="13">
    <location>
        <begin position="12"/>
        <end position="30"/>
    </location>
</feature>
<comment type="similarity">
    <text evidence="12">Belongs to the cytochrome b561 family.</text>
</comment>
<evidence type="ECO:0000256" key="3">
    <source>
        <dbReference type="ARBA" id="ARBA00022448"/>
    </source>
</evidence>
<accession>A0A154QEA9</accession>
<feature type="transmembrane region" description="Helical" evidence="13">
    <location>
        <begin position="90"/>
        <end position="113"/>
    </location>
</feature>
<organism evidence="15 16">
    <name type="scientific">Rhodanobacter thiooxydans</name>
    <dbReference type="NCBI Taxonomy" id="416169"/>
    <lineage>
        <taxon>Bacteria</taxon>
        <taxon>Pseudomonadati</taxon>
        <taxon>Pseudomonadota</taxon>
        <taxon>Gammaproteobacteria</taxon>
        <taxon>Lysobacterales</taxon>
        <taxon>Rhodanobacteraceae</taxon>
        <taxon>Rhodanobacter</taxon>
    </lineage>
</organism>
<evidence type="ECO:0000259" key="14">
    <source>
        <dbReference type="Pfam" id="PF01292"/>
    </source>
</evidence>
<dbReference type="EMBL" id="LVJS01000074">
    <property type="protein sequence ID" value="KZC22548.1"/>
    <property type="molecule type" value="Genomic_DNA"/>
</dbReference>
<evidence type="ECO:0000256" key="5">
    <source>
        <dbReference type="ARBA" id="ARBA00022617"/>
    </source>
</evidence>
<evidence type="ECO:0000256" key="10">
    <source>
        <dbReference type="ARBA" id="ARBA00023004"/>
    </source>
</evidence>
<evidence type="ECO:0000256" key="11">
    <source>
        <dbReference type="ARBA" id="ARBA00023136"/>
    </source>
</evidence>
<keyword evidence="10" id="KW-0408">Iron</keyword>
<evidence type="ECO:0000256" key="8">
    <source>
        <dbReference type="ARBA" id="ARBA00022982"/>
    </source>
</evidence>
<dbReference type="InterPro" id="IPR052168">
    <property type="entry name" value="Cytochrome_b561_oxidase"/>
</dbReference>
<evidence type="ECO:0000256" key="12">
    <source>
        <dbReference type="ARBA" id="ARBA00037975"/>
    </source>
</evidence>
<dbReference type="PANTHER" id="PTHR30529:SF3">
    <property type="entry name" value="CYTOCHROME B561 HOMOLOG 1"/>
    <property type="match status" value="1"/>
</dbReference>
<dbReference type="eggNOG" id="COG3038">
    <property type="taxonomic scope" value="Bacteria"/>
</dbReference>
<keyword evidence="16" id="KW-1185">Reference proteome</keyword>
<dbReference type="RefSeq" id="WP_008433329.1">
    <property type="nucleotide sequence ID" value="NZ_LVJS01000074.1"/>
</dbReference>
<evidence type="ECO:0000256" key="1">
    <source>
        <dbReference type="ARBA" id="ARBA00001970"/>
    </source>
</evidence>
<comment type="subcellular location">
    <subcellularLocation>
        <location evidence="2">Cell membrane</location>
        <topology evidence="2">Multi-pass membrane protein</topology>
    </subcellularLocation>
</comment>
<evidence type="ECO:0000256" key="2">
    <source>
        <dbReference type="ARBA" id="ARBA00004651"/>
    </source>
</evidence>
<proteinExistence type="inferred from homology"/>
<dbReference type="SUPFAM" id="SSF81342">
    <property type="entry name" value="Transmembrane di-heme cytochromes"/>
    <property type="match status" value="1"/>
</dbReference>
<dbReference type="GO" id="GO:0009055">
    <property type="term" value="F:electron transfer activity"/>
    <property type="evidence" value="ECO:0007669"/>
    <property type="project" value="InterPro"/>
</dbReference>
<dbReference type="GO" id="GO:0046872">
    <property type="term" value="F:metal ion binding"/>
    <property type="evidence" value="ECO:0007669"/>
    <property type="project" value="UniProtKB-KW"/>
</dbReference>
<keyword evidence="8" id="KW-0249">Electron transport</keyword>
<keyword evidence="7" id="KW-0479">Metal-binding</keyword>
<dbReference type="InterPro" id="IPR016174">
    <property type="entry name" value="Di-haem_cyt_TM"/>
</dbReference>
<comment type="caution">
    <text evidence="15">The sequence shown here is derived from an EMBL/GenBank/DDBJ whole genome shotgun (WGS) entry which is preliminary data.</text>
</comment>
<keyword evidence="9 13" id="KW-1133">Transmembrane helix</keyword>
<reference evidence="15 16" key="1">
    <citation type="journal article" date="2016" name="MBio">
        <title>Lateral Gene Transfer in a Heavy Metal-Contaminated-Groundwater Microbial Community.</title>
        <authorList>
            <person name="Hemme C.L."/>
            <person name="Green S.J."/>
            <person name="Rishishwar L."/>
            <person name="Prakash O."/>
            <person name="Pettenato A."/>
            <person name="Chakraborty R."/>
            <person name="Deutschbauer A.M."/>
            <person name="Van Nostrand J.D."/>
            <person name="Wu L."/>
            <person name="He Z."/>
            <person name="Jordan I.K."/>
            <person name="Hazen T.C."/>
            <person name="Arkin A.P."/>
            <person name="Kostka J.E."/>
            <person name="Zhou J."/>
        </authorList>
    </citation>
    <scope>NUCLEOTIDE SEQUENCE [LARGE SCALE GENOMIC DNA]</scope>
    <source>
        <strain evidence="15 16">FW104-T7</strain>
    </source>
</reference>
<keyword evidence="11 13" id="KW-0472">Membrane</keyword>
<evidence type="ECO:0000256" key="4">
    <source>
        <dbReference type="ARBA" id="ARBA00022475"/>
    </source>
</evidence>
<evidence type="ECO:0000256" key="13">
    <source>
        <dbReference type="SAM" id="Phobius"/>
    </source>
</evidence>
<dbReference type="AlphaFoldDB" id="A0A154QEA9"/>
<evidence type="ECO:0000256" key="9">
    <source>
        <dbReference type="ARBA" id="ARBA00022989"/>
    </source>
</evidence>
<keyword evidence="3" id="KW-0813">Transport</keyword>
<dbReference type="GO" id="GO:0005886">
    <property type="term" value="C:plasma membrane"/>
    <property type="evidence" value="ECO:0007669"/>
    <property type="project" value="UniProtKB-SubCell"/>
</dbReference>
<keyword evidence="6 13" id="KW-0812">Transmembrane</keyword>
<comment type="cofactor">
    <cofactor evidence="1">
        <name>heme b</name>
        <dbReference type="ChEBI" id="CHEBI:60344"/>
    </cofactor>
</comment>
<name>A0A154QEA9_9GAMM</name>
<feature type="domain" description="Cytochrome b561 bacterial/Ni-hydrogenase" evidence="14">
    <location>
        <begin position="9"/>
        <end position="180"/>
    </location>
</feature>
<dbReference type="GO" id="GO:0022904">
    <property type="term" value="P:respiratory electron transport chain"/>
    <property type="evidence" value="ECO:0007669"/>
    <property type="project" value="InterPro"/>
</dbReference>
<protein>
    <submittedName>
        <fullName evidence="15">Cytochrome B</fullName>
    </submittedName>
</protein>
<gene>
    <name evidence="15" type="ORF">RHOFW104T7_00110</name>
</gene>
<evidence type="ECO:0000256" key="7">
    <source>
        <dbReference type="ARBA" id="ARBA00022723"/>
    </source>
</evidence>
<evidence type="ECO:0000313" key="15">
    <source>
        <dbReference type="EMBL" id="KZC22548.1"/>
    </source>
</evidence>
<dbReference type="STRING" id="416169.RHOFW104T7_00110"/>
<feature type="transmembrane region" description="Helical" evidence="13">
    <location>
        <begin position="151"/>
        <end position="169"/>
    </location>
</feature>
<dbReference type="GO" id="GO:0020037">
    <property type="term" value="F:heme binding"/>
    <property type="evidence" value="ECO:0007669"/>
    <property type="project" value="TreeGrafter"/>
</dbReference>
<keyword evidence="5" id="KW-0349">Heme</keyword>
<dbReference type="PANTHER" id="PTHR30529">
    <property type="entry name" value="CYTOCHROME B561"/>
    <property type="match status" value="1"/>
</dbReference>
<sequence length="187" mass="20993">MNWKNTSERYGALMIGMHWLTLLLLVAVYACIELREFYPRGSELREGLKSWHFMLGLGVFVLVFARLAIRLASGARPPVRPALPVWQERLAALMHLALYAFLIVMPLLGWLVLSAEGKPIPFFGMQWPALVGPDKAFADSMEELHETIGTVGYYLVGLHAAAALAHHYVSRDNTLLRMLPRRGRPAA</sequence>
<feature type="transmembrane region" description="Helical" evidence="13">
    <location>
        <begin position="50"/>
        <end position="69"/>
    </location>
</feature>
<keyword evidence="4" id="KW-1003">Cell membrane</keyword>
<dbReference type="InterPro" id="IPR011577">
    <property type="entry name" value="Cyt_b561_bac/Ni-Hgenase"/>
</dbReference>
<evidence type="ECO:0000256" key="6">
    <source>
        <dbReference type="ARBA" id="ARBA00022692"/>
    </source>
</evidence>